<name>A0A1K1QGY2_9FLAO</name>
<reference evidence="5 6" key="1">
    <citation type="submission" date="2016-11" db="EMBL/GenBank/DDBJ databases">
        <authorList>
            <person name="Jaros S."/>
            <person name="Januszkiewicz K."/>
            <person name="Wedrychowicz H."/>
        </authorList>
    </citation>
    <scope>NUCLEOTIDE SEQUENCE [LARGE SCALE GENOMIC DNA]</scope>
    <source>
        <strain evidence="5 6">CGMCC 1.12145</strain>
    </source>
</reference>
<evidence type="ECO:0000313" key="6">
    <source>
        <dbReference type="Proteomes" id="UP000182248"/>
    </source>
</evidence>
<dbReference type="Gene3D" id="1.10.10.10">
    <property type="entry name" value="Winged helix-like DNA-binding domain superfamily/Winged helix DNA-binding domain"/>
    <property type="match status" value="1"/>
</dbReference>
<evidence type="ECO:0000256" key="2">
    <source>
        <dbReference type="ARBA" id="ARBA00023125"/>
    </source>
</evidence>
<dbReference type="PANTHER" id="PTHR43132">
    <property type="entry name" value="ARSENICAL RESISTANCE OPERON REPRESSOR ARSR-RELATED"/>
    <property type="match status" value="1"/>
</dbReference>
<dbReference type="RefSeq" id="WP_245777039.1">
    <property type="nucleotide sequence ID" value="NZ_FPJE01000013.1"/>
</dbReference>
<dbReference type="PANTHER" id="PTHR43132:SF2">
    <property type="entry name" value="ARSENICAL RESISTANCE OPERON REPRESSOR ARSR-RELATED"/>
    <property type="match status" value="1"/>
</dbReference>
<accession>A0A1K1QGY2</accession>
<evidence type="ECO:0000313" key="5">
    <source>
        <dbReference type="EMBL" id="SFW58945.1"/>
    </source>
</evidence>
<keyword evidence="1" id="KW-0805">Transcription regulation</keyword>
<dbReference type="STRING" id="1150368.SAMN02927921_02531"/>
<keyword evidence="3" id="KW-0804">Transcription</keyword>
<keyword evidence="2" id="KW-0238">DNA-binding</keyword>
<dbReference type="EMBL" id="FPJE01000013">
    <property type="protein sequence ID" value="SFW58945.1"/>
    <property type="molecule type" value="Genomic_DNA"/>
</dbReference>
<dbReference type="InterPro" id="IPR001845">
    <property type="entry name" value="HTH_ArsR_DNA-bd_dom"/>
</dbReference>
<dbReference type="InterPro" id="IPR036390">
    <property type="entry name" value="WH_DNA-bd_sf"/>
</dbReference>
<proteinExistence type="predicted"/>
<gene>
    <name evidence="5" type="ORF">SAMN02927921_02531</name>
</gene>
<dbReference type="NCBIfam" id="NF033788">
    <property type="entry name" value="HTH_metalloreg"/>
    <property type="match status" value="1"/>
</dbReference>
<dbReference type="AlphaFoldDB" id="A0A1K1QGY2"/>
<dbReference type="SUPFAM" id="SSF46785">
    <property type="entry name" value="Winged helix' DNA-binding domain"/>
    <property type="match status" value="1"/>
</dbReference>
<dbReference type="CDD" id="cd00090">
    <property type="entry name" value="HTH_ARSR"/>
    <property type="match status" value="1"/>
</dbReference>
<dbReference type="InterPro" id="IPR036388">
    <property type="entry name" value="WH-like_DNA-bd_sf"/>
</dbReference>
<sequence length="99" mass="11473">MHVSIYAVQILTLRNIEKISKALSDINRLKILSAIQSSEERLECSTVISLLNISQPSVSHHIKKLVEAELIEPQKEGRFYYYSLNKKVMEQYLEALRKL</sequence>
<organism evidence="5 6">
    <name type="scientific">Sinomicrobium oceani</name>
    <dbReference type="NCBI Taxonomy" id="1150368"/>
    <lineage>
        <taxon>Bacteria</taxon>
        <taxon>Pseudomonadati</taxon>
        <taxon>Bacteroidota</taxon>
        <taxon>Flavobacteriia</taxon>
        <taxon>Flavobacteriales</taxon>
        <taxon>Flavobacteriaceae</taxon>
        <taxon>Sinomicrobium</taxon>
    </lineage>
</organism>
<evidence type="ECO:0000256" key="3">
    <source>
        <dbReference type="ARBA" id="ARBA00023163"/>
    </source>
</evidence>
<dbReference type="SMART" id="SM00418">
    <property type="entry name" value="HTH_ARSR"/>
    <property type="match status" value="1"/>
</dbReference>
<evidence type="ECO:0000256" key="1">
    <source>
        <dbReference type="ARBA" id="ARBA00023015"/>
    </source>
</evidence>
<keyword evidence="6" id="KW-1185">Reference proteome</keyword>
<dbReference type="InterPro" id="IPR051011">
    <property type="entry name" value="Metal_resp_trans_reg"/>
</dbReference>
<dbReference type="InterPro" id="IPR011991">
    <property type="entry name" value="ArsR-like_HTH"/>
</dbReference>
<dbReference type="GO" id="GO:0003677">
    <property type="term" value="F:DNA binding"/>
    <property type="evidence" value="ECO:0007669"/>
    <property type="project" value="UniProtKB-KW"/>
</dbReference>
<protein>
    <submittedName>
        <fullName evidence="5">ArsR family transcriptional regulator</fullName>
    </submittedName>
</protein>
<evidence type="ECO:0000259" key="4">
    <source>
        <dbReference type="PROSITE" id="PS50987"/>
    </source>
</evidence>
<dbReference type="Pfam" id="PF12840">
    <property type="entry name" value="HTH_20"/>
    <property type="match status" value="1"/>
</dbReference>
<dbReference type="GO" id="GO:0003700">
    <property type="term" value="F:DNA-binding transcription factor activity"/>
    <property type="evidence" value="ECO:0007669"/>
    <property type="project" value="InterPro"/>
</dbReference>
<feature type="domain" description="HTH arsR-type" evidence="4">
    <location>
        <begin position="8"/>
        <end position="99"/>
    </location>
</feature>
<dbReference type="PROSITE" id="PS50987">
    <property type="entry name" value="HTH_ARSR_2"/>
    <property type="match status" value="1"/>
</dbReference>
<dbReference type="Proteomes" id="UP000182248">
    <property type="component" value="Unassembled WGS sequence"/>
</dbReference>
<dbReference type="PRINTS" id="PR00778">
    <property type="entry name" value="HTHARSR"/>
</dbReference>